<reference evidence="1 2" key="1">
    <citation type="submission" date="2024-11" db="EMBL/GenBank/DDBJ databases">
        <title>A near-complete genome assembly of Cinchona calisaya.</title>
        <authorList>
            <person name="Lian D.C."/>
            <person name="Zhao X.W."/>
            <person name="Wei L."/>
        </authorList>
    </citation>
    <scope>NUCLEOTIDE SEQUENCE [LARGE SCALE GENOMIC DNA]</scope>
    <source>
        <tissue evidence="1">Nenye</tissue>
    </source>
</reference>
<comment type="caution">
    <text evidence="1">The sequence shown here is derived from an EMBL/GenBank/DDBJ whole genome shotgun (WGS) entry which is preliminary data.</text>
</comment>
<evidence type="ECO:0000313" key="2">
    <source>
        <dbReference type="Proteomes" id="UP001630127"/>
    </source>
</evidence>
<dbReference type="AlphaFoldDB" id="A0ABD2ZC02"/>
<evidence type="ECO:0000313" key="1">
    <source>
        <dbReference type="EMBL" id="KAL3516341.1"/>
    </source>
</evidence>
<evidence type="ECO:0008006" key="3">
    <source>
        <dbReference type="Google" id="ProtNLM"/>
    </source>
</evidence>
<protein>
    <recommendedName>
        <fullName evidence="3">Aminotransferase-like plant mobile domain-containing protein</fullName>
    </recommendedName>
</protein>
<accession>A0ABD2ZC02</accession>
<organism evidence="1 2">
    <name type="scientific">Cinchona calisaya</name>
    <dbReference type="NCBI Taxonomy" id="153742"/>
    <lineage>
        <taxon>Eukaryota</taxon>
        <taxon>Viridiplantae</taxon>
        <taxon>Streptophyta</taxon>
        <taxon>Embryophyta</taxon>
        <taxon>Tracheophyta</taxon>
        <taxon>Spermatophyta</taxon>
        <taxon>Magnoliopsida</taxon>
        <taxon>eudicotyledons</taxon>
        <taxon>Gunneridae</taxon>
        <taxon>Pentapetalae</taxon>
        <taxon>asterids</taxon>
        <taxon>lamiids</taxon>
        <taxon>Gentianales</taxon>
        <taxon>Rubiaceae</taxon>
        <taxon>Cinchonoideae</taxon>
        <taxon>Cinchoneae</taxon>
        <taxon>Cinchona</taxon>
    </lineage>
</organism>
<sequence>MSKLVEESNEFYRIEEVVPIFRLHSLSITCEASSTIIEGLVHVWNCNHSVFRFGKQEITVTLEEVSGLLDIPFHGLQLIYPTEEGLNAFCQYVGLKRSKMPGVGEARGISLSYLYDHFGDPGGFVKHKFDFNCKTEEERQQARIWAFGIALVGTIMFPREDGKICFKMAKMMCILYKGIGGQSFTLLPNIVAQIFVACTNSQDKRAYFTGSNLILQV</sequence>
<dbReference type="EMBL" id="JBJUIK010000010">
    <property type="protein sequence ID" value="KAL3516341.1"/>
    <property type="molecule type" value="Genomic_DNA"/>
</dbReference>
<name>A0ABD2ZC02_9GENT</name>
<keyword evidence="2" id="KW-1185">Reference proteome</keyword>
<gene>
    <name evidence="1" type="ORF">ACH5RR_023243</name>
</gene>
<dbReference type="Proteomes" id="UP001630127">
    <property type="component" value="Unassembled WGS sequence"/>
</dbReference>
<proteinExistence type="predicted"/>